<proteinExistence type="predicted"/>
<accession>A0A174YSD3</accession>
<reference evidence="1 2" key="1">
    <citation type="submission" date="2015-09" db="EMBL/GenBank/DDBJ databases">
        <authorList>
            <consortium name="Pathogen Informatics"/>
        </authorList>
    </citation>
    <scope>NUCLEOTIDE SEQUENCE [LARGE SCALE GENOMIC DNA]</scope>
    <source>
        <strain evidence="1 2">2789STDY5834875</strain>
    </source>
</reference>
<evidence type="ECO:0000313" key="1">
    <source>
        <dbReference type="EMBL" id="CUQ74681.1"/>
    </source>
</evidence>
<sequence length="108" mass="12783">MKGDYEVINRLLNETMHMDFPFLASEDKKKRIVEDKKIYIEDTIKEAFADMYPEKLELNKLWNEALDYAGSKFDSLPVSKKLNGFYLQELMHRYVELLGNVVTENKEN</sequence>
<organism evidence="1 2">
    <name type="scientific">Lachnospira eligens</name>
    <dbReference type="NCBI Taxonomy" id="39485"/>
    <lineage>
        <taxon>Bacteria</taxon>
        <taxon>Bacillati</taxon>
        <taxon>Bacillota</taxon>
        <taxon>Clostridia</taxon>
        <taxon>Lachnospirales</taxon>
        <taxon>Lachnospiraceae</taxon>
        <taxon>Lachnospira</taxon>
    </lineage>
</organism>
<dbReference type="Proteomes" id="UP000095621">
    <property type="component" value="Unassembled WGS sequence"/>
</dbReference>
<protein>
    <submittedName>
        <fullName evidence="1">Uncharacterized protein</fullName>
    </submittedName>
</protein>
<name>A0A174YSD3_9FIRM</name>
<evidence type="ECO:0000313" key="2">
    <source>
        <dbReference type="Proteomes" id="UP000095621"/>
    </source>
</evidence>
<gene>
    <name evidence="1" type="ORF">ERS852490_00069</name>
</gene>
<dbReference type="RefSeq" id="WP_055213980.1">
    <property type="nucleotide sequence ID" value="NZ_CZBU01000001.1"/>
</dbReference>
<dbReference type="AlphaFoldDB" id="A0A174YSD3"/>
<dbReference type="EMBL" id="CZBU01000001">
    <property type="protein sequence ID" value="CUQ74681.1"/>
    <property type="molecule type" value="Genomic_DNA"/>
</dbReference>